<dbReference type="InterPro" id="IPR011993">
    <property type="entry name" value="PH-like_dom_sf"/>
</dbReference>
<feature type="region of interest" description="Disordered" evidence="2">
    <location>
        <begin position="760"/>
        <end position="861"/>
    </location>
</feature>
<reference evidence="6" key="1">
    <citation type="submission" date="2025-08" db="UniProtKB">
        <authorList>
            <consortium name="RefSeq"/>
        </authorList>
    </citation>
    <scope>IDENTIFICATION</scope>
    <source>
        <tissue evidence="6">Liver</tissue>
    </source>
</reference>
<dbReference type="SUPFAM" id="SSF50729">
    <property type="entry name" value="PH domain-like"/>
    <property type="match status" value="1"/>
</dbReference>
<organism evidence="5 6">
    <name type="scientific">Mesocricetus auratus</name>
    <name type="common">Golden hamster</name>
    <dbReference type="NCBI Taxonomy" id="10036"/>
    <lineage>
        <taxon>Eukaryota</taxon>
        <taxon>Metazoa</taxon>
        <taxon>Chordata</taxon>
        <taxon>Craniata</taxon>
        <taxon>Vertebrata</taxon>
        <taxon>Euteleostomi</taxon>
        <taxon>Mammalia</taxon>
        <taxon>Eutheria</taxon>
        <taxon>Euarchontoglires</taxon>
        <taxon>Glires</taxon>
        <taxon>Rodentia</taxon>
        <taxon>Myomorpha</taxon>
        <taxon>Muroidea</taxon>
        <taxon>Cricetidae</taxon>
        <taxon>Cricetinae</taxon>
        <taxon>Mesocricetus</taxon>
    </lineage>
</organism>
<dbReference type="GeneID" id="101824420"/>
<feature type="compositionally biased region" description="Basic and acidic residues" evidence="2">
    <location>
        <begin position="762"/>
        <end position="773"/>
    </location>
</feature>
<feature type="domain" description="PP4R3 EVH1-like" evidence="4">
    <location>
        <begin position="5"/>
        <end position="101"/>
    </location>
</feature>
<feature type="compositionally biased region" description="Acidic residues" evidence="2">
    <location>
        <begin position="839"/>
        <end position="850"/>
    </location>
</feature>
<proteinExistence type="inferred from homology"/>
<protein>
    <submittedName>
        <fullName evidence="6">Serine/threonine-protein phosphatase 4 regulatory subunit 3B isoform X1</fullName>
    </submittedName>
</protein>
<evidence type="ECO:0000259" key="4">
    <source>
        <dbReference type="Pfam" id="PF22972"/>
    </source>
</evidence>
<evidence type="ECO:0000256" key="1">
    <source>
        <dbReference type="ARBA" id="ARBA00008809"/>
    </source>
</evidence>
<dbReference type="InterPro" id="IPR055236">
    <property type="entry name" value="EVH1_PP4R3"/>
</dbReference>
<accession>A0ABM2WE39</accession>
<dbReference type="Proteomes" id="UP000886700">
    <property type="component" value="Unplaced"/>
</dbReference>
<dbReference type="Pfam" id="PF04802">
    <property type="entry name" value="PP4R3"/>
    <property type="match status" value="1"/>
</dbReference>
<name>A0ABM2WE39_MESAU</name>
<feature type="domain" description="Serine/threonine-protein phosphatase 4 regulatory subunit 3-like central" evidence="3">
    <location>
        <begin position="144"/>
        <end position="649"/>
    </location>
</feature>
<dbReference type="SUPFAM" id="SSF48371">
    <property type="entry name" value="ARM repeat"/>
    <property type="match status" value="1"/>
</dbReference>
<dbReference type="PANTHER" id="PTHR23318">
    <property type="entry name" value="ATP SYNTHASE GAMMA-RELATED"/>
    <property type="match status" value="1"/>
</dbReference>
<dbReference type="Gene3D" id="2.30.29.30">
    <property type="entry name" value="Pleckstrin-homology domain (PH domain)/Phosphotyrosine-binding domain (PTB)"/>
    <property type="match status" value="1"/>
</dbReference>
<dbReference type="RefSeq" id="XP_040589160.1">
    <property type="nucleotide sequence ID" value="XM_040733226.1"/>
</dbReference>
<evidence type="ECO:0000256" key="2">
    <source>
        <dbReference type="SAM" id="MobiDB-lite"/>
    </source>
</evidence>
<evidence type="ECO:0000259" key="3">
    <source>
        <dbReference type="Pfam" id="PF04802"/>
    </source>
</evidence>
<gene>
    <name evidence="6" type="primary">Ppp4r3b</name>
</gene>
<dbReference type="InterPro" id="IPR006887">
    <property type="entry name" value="P4R3-like_central_dom"/>
</dbReference>
<dbReference type="InterPro" id="IPR051137">
    <property type="entry name" value="PP4R3-like"/>
</dbReference>
<keyword evidence="5" id="KW-1185">Reference proteome</keyword>
<evidence type="ECO:0000313" key="6">
    <source>
        <dbReference type="RefSeq" id="XP_040589160.1"/>
    </source>
</evidence>
<feature type="compositionally biased region" description="Polar residues" evidence="2">
    <location>
        <begin position="774"/>
        <end position="806"/>
    </location>
</feature>
<feature type="compositionally biased region" description="Low complexity" evidence="2">
    <location>
        <begin position="807"/>
        <end position="823"/>
    </location>
</feature>
<dbReference type="Pfam" id="PF22972">
    <property type="entry name" value="EVH1_PP4R3"/>
    <property type="match status" value="1"/>
</dbReference>
<dbReference type="PANTHER" id="PTHR23318:SF18">
    <property type="entry name" value="SERINE_THREONINE-PROTEIN PHOSPHATASE 4 REGULATORY SUBUNIT 3B"/>
    <property type="match status" value="1"/>
</dbReference>
<evidence type="ECO:0000313" key="5">
    <source>
        <dbReference type="Proteomes" id="UP000886700"/>
    </source>
</evidence>
<comment type="similarity">
    <text evidence="1">Belongs to the SMEK family.</text>
</comment>
<dbReference type="InterPro" id="IPR016024">
    <property type="entry name" value="ARM-type_fold"/>
</dbReference>
<sequence>MSDTRRRVKVYTLNEDRQWDDRGTGHVSSSYVEELKGMSLLVRAESDGSLLLESKINPNTAYQKQQDTLIVWSEAENYDLALSFQEKAGCDEIWEKICQVQGKDPSVEVTQDLIDESEEERFEDMPETSHLIDLPTCELSKLEEIADLVTSVLSSPIRREKLALALENEGYIKKLLQLFQACEDLENSEGLHHLYEIIRGILFLNKATLFEVMFSDECIMDVVGCLEYDPALAQPKRHREFLTKTAKFKEVIPITDSELRQKIHQTYRVQYIQDIILPTPSVFEENFLSTLTSFIFFNKVEIVSMLQEDEKFLSEVFAQLTDEATDDDKRRELVNFFKEFCAFSQTLQPQNRDAFFKTLAKLGILPALEIVMGMDDLQVRSAATDIFSYLVEFSPSMVREFVMQEAQQSDDDILLINVVIEQMICDTDPELGGAVQLMGLLRTLIDPENMLATTNKTEKSEFLNFFYNHCMHVLTAPLLTNTSEDKCEKDNILGSNKTNTICPDNYQTAQLLALILELLTFCVEHHTYHIKNYIMNKDLLRRVLVLMNSKHTFLALCALRFMRRIIGLKDEFYNRYITKGNLFEPVINALLDNGTRYNLLNSAVVELFEFIRVEDIKSLTAHIVENFYKALESIEYVQTFKGLKTKYEQEKDRQNQKLNSVPSILRSNRFRRDAKALEDDEEMWFNEDDDEEGKAVVIPIEKSKTEDDFPDSYEKFMETKKGTKILNFHIVLTFLVKQSDSLSTTNARIPACLPTCLGKSGQAKESEDKENLPKRTSSGGFKFTFSHSPSAANGTNSANSKSVVAQTTSASSNGSSSKTTNLTASVTATKGSLVGLVDYPDDEEEDEEEESSPRKRPRLGS</sequence>